<gene>
    <name evidence="3" type="ORF">DY245_25735</name>
</gene>
<dbReference type="SMART" id="SM00564">
    <property type="entry name" value="PQQ"/>
    <property type="match status" value="4"/>
</dbReference>
<dbReference type="GO" id="GO:0004674">
    <property type="term" value="F:protein serine/threonine kinase activity"/>
    <property type="evidence" value="ECO:0007669"/>
    <property type="project" value="UniProtKB-KW"/>
</dbReference>
<feature type="compositionally biased region" description="Low complexity" evidence="1">
    <location>
        <begin position="1"/>
        <end position="13"/>
    </location>
</feature>
<dbReference type="PANTHER" id="PTHR34512">
    <property type="entry name" value="CELL SURFACE PROTEIN"/>
    <property type="match status" value="1"/>
</dbReference>
<keyword evidence="3" id="KW-0418">Kinase</keyword>
<dbReference type="Pfam" id="PF13360">
    <property type="entry name" value="PQQ_2"/>
    <property type="match status" value="1"/>
</dbReference>
<dbReference type="OrthoDB" id="3942780at2"/>
<dbReference type="InterPro" id="IPR015943">
    <property type="entry name" value="WD40/YVTN_repeat-like_dom_sf"/>
</dbReference>
<feature type="region of interest" description="Disordered" evidence="1">
    <location>
        <begin position="1"/>
        <end position="44"/>
    </location>
</feature>
<dbReference type="Gene3D" id="2.40.10.480">
    <property type="match status" value="1"/>
</dbReference>
<dbReference type="InterPro" id="IPR002372">
    <property type="entry name" value="PQQ_rpt_dom"/>
</dbReference>
<keyword evidence="4" id="KW-1185">Reference proteome</keyword>
<dbReference type="PANTHER" id="PTHR34512:SF30">
    <property type="entry name" value="OUTER MEMBRANE PROTEIN ASSEMBLY FACTOR BAMB"/>
    <property type="match status" value="1"/>
</dbReference>
<dbReference type="RefSeq" id="WP_147318373.1">
    <property type="nucleotide sequence ID" value="NZ_QUAC01000208.1"/>
</dbReference>
<proteinExistence type="predicted"/>
<dbReference type="SUPFAM" id="SSF50998">
    <property type="entry name" value="Quinoprotein alcohol dehydrogenase-like"/>
    <property type="match status" value="1"/>
</dbReference>
<dbReference type="InterPro" id="IPR011047">
    <property type="entry name" value="Quinoprotein_ADH-like_sf"/>
</dbReference>
<keyword evidence="3" id="KW-0723">Serine/threonine-protein kinase</keyword>
<feature type="non-terminal residue" evidence="3">
    <location>
        <position position="1"/>
    </location>
</feature>
<sequence length="383" mass="40288">AALAGGRSKPGRTPGRGGSSTGSTGRRGAKVAGGPKPQWSSPLRRLESGQLRLLGSTLVHWDQTTAVGYDTATGKERWTASPRVPSDVSGEPNWLGVQGSTLYATAWGDRGYLLGLDANGALKFSHAVTEPEEGSYSPDHIHHVFCVAGSVALVGSDGNQGYKVRAVDVESGKVLWSRKVAGSDHHAYSDGHTCFLHDASTVHGMDLRTGKVRWTVRDVVRPGDYPDLATDGNALLVTSVKVQAFRASDGRALWTAVNEPTNLSPTTVLGRRAYVADGQDTVFALDTRDGKQLWHTASPLSLNPGGALDPGPSASSSLVALPLFSAVTSGFIVLRASDGKLLWAHQGSGAEAKNKNAWLVQTAGTTIYAASDTTLHAFRSDAP</sequence>
<evidence type="ECO:0000256" key="1">
    <source>
        <dbReference type="SAM" id="MobiDB-lite"/>
    </source>
</evidence>
<dbReference type="AlphaFoldDB" id="A0A371PYV5"/>
<dbReference type="EMBL" id="QUAC01000208">
    <property type="protein sequence ID" value="REK87614.1"/>
    <property type="molecule type" value="Genomic_DNA"/>
</dbReference>
<protein>
    <submittedName>
        <fullName evidence="3">Serine/threonine protein kinase</fullName>
    </submittedName>
</protein>
<feature type="domain" description="Pyrrolo-quinoline quinone repeat" evidence="2">
    <location>
        <begin position="200"/>
        <end position="369"/>
    </location>
</feature>
<dbReference type="InterPro" id="IPR018391">
    <property type="entry name" value="PQQ_b-propeller_rpt"/>
</dbReference>
<evidence type="ECO:0000313" key="3">
    <source>
        <dbReference type="EMBL" id="REK87614.1"/>
    </source>
</evidence>
<evidence type="ECO:0000313" key="4">
    <source>
        <dbReference type="Proteomes" id="UP000262477"/>
    </source>
</evidence>
<reference evidence="3 4" key="1">
    <citation type="submission" date="2018-08" db="EMBL/GenBank/DDBJ databases">
        <title>Streptomyces NEAU-D10 sp. nov., a novel Actinomycete isolated from soil.</title>
        <authorList>
            <person name="Jin L."/>
        </authorList>
    </citation>
    <scope>NUCLEOTIDE SEQUENCE [LARGE SCALE GENOMIC DNA]</scope>
    <source>
        <strain evidence="3 4">NEAU-D10</strain>
    </source>
</reference>
<name>A0A371PYV5_STRIH</name>
<comment type="caution">
    <text evidence="3">The sequence shown here is derived from an EMBL/GenBank/DDBJ whole genome shotgun (WGS) entry which is preliminary data.</text>
</comment>
<dbReference type="Proteomes" id="UP000262477">
    <property type="component" value="Unassembled WGS sequence"/>
</dbReference>
<evidence type="ECO:0000259" key="2">
    <source>
        <dbReference type="Pfam" id="PF13360"/>
    </source>
</evidence>
<dbReference type="Gene3D" id="2.130.10.10">
    <property type="entry name" value="YVTN repeat-like/Quinoprotein amine dehydrogenase"/>
    <property type="match status" value="1"/>
</dbReference>
<feature type="region of interest" description="Disordered" evidence="1">
    <location>
        <begin position="72"/>
        <end position="92"/>
    </location>
</feature>
<keyword evidence="3" id="KW-0808">Transferase</keyword>
<organism evidence="3 4">
    <name type="scientific">Streptomyces inhibens</name>
    <dbReference type="NCBI Taxonomy" id="2293571"/>
    <lineage>
        <taxon>Bacteria</taxon>
        <taxon>Bacillati</taxon>
        <taxon>Actinomycetota</taxon>
        <taxon>Actinomycetes</taxon>
        <taxon>Kitasatosporales</taxon>
        <taxon>Streptomycetaceae</taxon>
        <taxon>Streptomyces</taxon>
    </lineage>
</organism>
<accession>A0A371PYV5</accession>